<gene>
    <name evidence="4" type="ORF">ACFS6H_02935</name>
</gene>
<feature type="compositionally biased region" description="Polar residues" evidence="2">
    <location>
        <begin position="481"/>
        <end position="501"/>
    </location>
</feature>
<feature type="compositionally biased region" description="Low complexity" evidence="2">
    <location>
        <begin position="469"/>
        <end position="480"/>
    </location>
</feature>
<dbReference type="SUPFAM" id="SSF49478">
    <property type="entry name" value="Cna protein B-type domain"/>
    <property type="match status" value="1"/>
</dbReference>
<accession>A0ABW6A047</accession>
<feature type="region of interest" description="Disordered" evidence="2">
    <location>
        <begin position="461"/>
        <end position="501"/>
    </location>
</feature>
<comment type="caution">
    <text evidence="4">The sequence shown here is derived from an EMBL/GenBank/DDBJ whole genome shotgun (WGS) entry which is preliminary data.</text>
</comment>
<name>A0ABW6A047_9BACT</name>
<evidence type="ECO:0000256" key="1">
    <source>
        <dbReference type="ARBA" id="ARBA00022729"/>
    </source>
</evidence>
<keyword evidence="1" id="KW-0732">Signal</keyword>
<keyword evidence="5" id="KW-1185">Reference proteome</keyword>
<feature type="domain" description="SbsA Ig-like" evidence="3">
    <location>
        <begin position="27"/>
        <end position="126"/>
    </location>
</feature>
<dbReference type="RefSeq" id="WP_386095052.1">
    <property type="nucleotide sequence ID" value="NZ_JBHUOZ010000001.1"/>
</dbReference>
<dbReference type="Pfam" id="PF13205">
    <property type="entry name" value="Big_5"/>
    <property type="match status" value="1"/>
</dbReference>
<evidence type="ECO:0000259" key="3">
    <source>
        <dbReference type="Pfam" id="PF13205"/>
    </source>
</evidence>
<dbReference type="InterPro" id="IPR032812">
    <property type="entry name" value="SbsA_Ig"/>
</dbReference>
<dbReference type="EMBL" id="JBHUOZ010000001">
    <property type="protein sequence ID" value="MFD2918649.1"/>
    <property type="molecule type" value="Genomic_DNA"/>
</dbReference>
<organism evidence="4 5">
    <name type="scientific">Terrimonas rubra</name>
    <dbReference type="NCBI Taxonomy" id="1035890"/>
    <lineage>
        <taxon>Bacteria</taxon>
        <taxon>Pseudomonadati</taxon>
        <taxon>Bacteroidota</taxon>
        <taxon>Chitinophagia</taxon>
        <taxon>Chitinophagales</taxon>
        <taxon>Chitinophagaceae</taxon>
        <taxon>Terrimonas</taxon>
    </lineage>
</organism>
<proteinExistence type="predicted"/>
<evidence type="ECO:0000313" key="5">
    <source>
        <dbReference type="Proteomes" id="UP001597511"/>
    </source>
</evidence>
<evidence type="ECO:0000256" key="2">
    <source>
        <dbReference type="SAM" id="MobiDB-lite"/>
    </source>
</evidence>
<evidence type="ECO:0000313" key="4">
    <source>
        <dbReference type="EMBL" id="MFD2918649.1"/>
    </source>
</evidence>
<sequence length="501" mass="56243">MAAILITLAMGGVGCANIVPPEGGAKDTLAPRLLRVTPDDDTRNFDAKKIVFSFDEYVDLVENGQKMEVSPLPKSPPRIGRKLRTVTINLRDTLEANTTYSINLKGVVKDVNEGNEMEDMIYVFSTGATIDSMELSGNVIMAEDGKVDSTLTVILHRNGEDSAVVKEKPRYATRVDRNGHFHFQYLQPGTYYIYALKNEGSSYRYTSVKQAFAFGSAPVVLQGAAEPIQLYAYTTVEPERAGPKTAPKRAPADRRLKYKTNAGGSAKQDLLTRFSFTFETPLRSFDSTGIKFYTDTLFTPITSGFNWSLDSTGKILSFNYPWVQDTLYHFIMDTTFAVDTLGFKLLRNDTISFKTMAKLEYGELSIRFKNLELNENPVIFFVQGNEVKYRFPLTGPVFTQALFIPGDYELRLLKDKNKNGIWDPGDFWGSKEQPELVRPIGKKVIVRANWQNETEIDINAPVVNENDNRNNGRQPVNNNNSQPPARQPKTTATQQEAVLEK</sequence>
<reference evidence="5" key="1">
    <citation type="journal article" date="2019" name="Int. J. Syst. Evol. Microbiol.">
        <title>The Global Catalogue of Microorganisms (GCM) 10K type strain sequencing project: providing services to taxonomists for standard genome sequencing and annotation.</title>
        <authorList>
            <consortium name="The Broad Institute Genomics Platform"/>
            <consortium name="The Broad Institute Genome Sequencing Center for Infectious Disease"/>
            <person name="Wu L."/>
            <person name="Ma J."/>
        </authorList>
    </citation>
    <scope>NUCLEOTIDE SEQUENCE [LARGE SCALE GENOMIC DNA]</scope>
    <source>
        <strain evidence="5">KCTC 23299</strain>
    </source>
</reference>
<protein>
    <submittedName>
        <fullName evidence="4">Ig-like domain-containing domain</fullName>
    </submittedName>
</protein>
<dbReference type="Proteomes" id="UP001597511">
    <property type="component" value="Unassembled WGS sequence"/>
</dbReference>